<dbReference type="PANTHER" id="PTHR35505">
    <property type="entry name" value="OS01G0600300 PROTEIN"/>
    <property type="match status" value="1"/>
</dbReference>
<accession>A0A103XQJ7</accession>
<protein>
    <submittedName>
        <fullName evidence="1">Uncharacterized protein</fullName>
    </submittedName>
</protein>
<keyword evidence="2" id="KW-1185">Reference proteome</keyword>
<dbReference type="PANTHER" id="PTHR35505:SF1">
    <property type="entry name" value="SNF2 DOMAIN PROTEIN"/>
    <property type="match status" value="1"/>
</dbReference>
<dbReference type="Proteomes" id="UP000243975">
    <property type="component" value="Unassembled WGS sequence"/>
</dbReference>
<proteinExistence type="predicted"/>
<sequence length="498" mass="55679">MKLQTLNSSLLENLEPMLNESIYHFLVELQKGRTDFSELGSIFFRLIQTMTDPPLEFIWFYSALTFHSAKSTTLRDSHNLLLSVKDLFHSLVSFRNPSGISSLKQVSLLAPVLSQLVNFKIEISSFKSEFEGLVDAIVTHIVVCCNNELEDQEVVVGKSTVSWVGLVPVWIADQVGENRGCVDGLQLFLPLSTDDIRRGIGGDCGMAYLAGVVMIESFLLRLCLMFHPGVSRKELHKDVKIHAAQIIKGFKKNSTFLVMLFKVLLEPRLPVAELLVSSSIPSTYHLVILHQMPTMTDELLLRRLLFDVALDFGCFLSCDTSSWLSDDQYKKIVILWLFVTNSALQFASENGDHVRVDSYLNAFLASQLPGQIISWVTGGTSTKPTAPHNSSPKELIGWLLVLEKQGIKICDHSISELHEKSVKYKLDGIEQGAKDGETMVEDAPIRINGRRKRDSTGEVQKQIKVIKCCHENLGDDVFCGKSEVGNSVSDQEMVDMVR</sequence>
<dbReference type="AlphaFoldDB" id="A0A103XQJ7"/>
<evidence type="ECO:0000313" key="1">
    <source>
        <dbReference type="EMBL" id="KVH95071.1"/>
    </source>
</evidence>
<dbReference type="OMA" id="FRMMLEP"/>
<evidence type="ECO:0000313" key="2">
    <source>
        <dbReference type="Proteomes" id="UP000243975"/>
    </source>
</evidence>
<comment type="caution">
    <text evidence="1">The sequence shown here is derived from an EMBL/GenBank/DDBJ whole genome shotgun (WGS) entry which is preliminary data.</text>
</comment>
<dbReference type="Gramene" id="KVH95071">
    <property type="protein sequence ID" value="KVH95071"/>
    <property type="gene ID" value="Ccrd_002860"/>
</dbReference>
<organism evidence="1 2">
    <name type="scientific">Cynara cardunculus var. scolymus</name>
    <name type="common">Globe artichoke</name>
    <name type="synonym">Cynara scolymus</name>
    <dbReference type="NCBI Taxonomy" id="59895"/>
    <lineage>
        <taxon>Eukaryota</taxon>
        <taxon>Viridiplantae</taxon>
        <taxon>Streptophyta</taxon>
        <taxon>Embryophyta</taxon>
        <taxon>Tracheophyta</taxon>
        <taxon>Spermatophyta</taxon>
        <taxon>Magnoliopsida</taxon>
        <taxon>eudicotyledons</taxon>
        <taxon>Gunneridae</taxon>
        <taxon>Pentapetalae</taxon>
        <taxon>asterids</taxon>
        <taxon>campanulids</taxon>
        <taxon>Asterales</taxon>
        <taxon>Asteraceae</taxon>
        <taxon>Carduoideae</taxon>
        <taxon>Cardueae</taxon>
        <taxon>Carduinae</taxon>
        <taxon>Cynara</taxon>
    </lineage>
</organism>
<dbReference type="EMBL" id="LEKV01004400">
    <property type="protein sequence ID" value="KVH95071.1"/>
    <property type="molecule type" value="Genomic_DNA"/>
</dbReference>
<gene>
    <name evidence="1" type="ORF">Ccrd_002860</name>
</gene>
<reference evidence="1 2" key="1">
    <citation type="journal article" date="2016" name="Sci. Rep.">
        <title>The genome sequence of the outbreeding globe artichoke constructed de novo incorporating a phase-aware low-pass sequencing strategy of F1 progeny.</title>
        <authorList>
            <person name="Scaglione D."/>
            <person name="Reyes-Chin-Wo S."/>
            <person name="Acquadro A."/>
            <person name="Froenicke L."/>
            <person name="Portis E."/>
            <person name="Beitel C."/>
            <person name="Tirone M."/>
            <person name="Mauro R."/>
            <person name="Lo Monaco A."/>
            <person name="Mauromicale G."/>
            <person name="Faccioli P."/>
            <person name="Cattivelli L."/>
            <person name="Rieseberg L."/>
            <person name="Michelmore R."/>
            <person name="Lanteri S."/>
        </authorList>
    </citation>
    <scope>NUCLEOTIDE SEQUENCE [LARGE SCALE GENOMIC DNA]</scope>
    <source>
        <strain evidence="1">2C</strain>
    </source>
</reference>
<dbReference type="STRING" id="59895.A0A103XQJ7"/>
<name>A0A103XQJ7_CYNCS</name>